<dbReference type="Proteomes" id="UP000018004">
    <property type="component" value="Unassembled WGS sequence"/>
</dbReference>
<organism evidence="1 2">
    <name type="scientific">Flavobacterium limnosediminis JC2902</name>
    <dbReference type="NCBI Taxonomy" id="1341181"/>
    <lineage>
        <taxon>Bacteria</taxon>
        <taxon>Pseudomonadati</taxon>
        <taxon>Bacteroidota</taxon>
        <taxon>Flavobacteriia</taxon>
        <taxon>Flavobacteriales</taxon>
        <taxon>Flavobacteriaceae</taxon>
        <taxon>Flavobacterium</taxon>
    </lineage>
</organism>
<dbReference type="AlphaFoldDB" id="V6ST12"/>
<sequence>MKSPCLKTLKSLRMLCKKSQNRIKTKTKTHHELKLIIFITLLFLDL</sequence>
<dbReference type="EMBL" id="AVGG01000002">
    <property type="protein sequence ID" value="ESU29307.1"/>
    <property type="molecule type" value="Genomic_DNA"/>
</dbReference>
<reference evidence="1 2" key="1">
    <citation type="submission" date="2013-08" db="EMBL/GenBank/DDBJ databases">
        <title>Flavobacterium limnosediminis JC2902 genome sequencing.</title>
        <authorList>
            <person name="Lee K."/>
            <person name="Yi H."/>
            <person name="Park S."/>
            <person name="Chun J."/>
        </authorList>
    </citation>
    <scope>NUCLEOTIDE SEQUENCE [LARGE SCALE GENOMIC DNA]</scope>
    <source>
        <strain evidence="1 2">JC2902</strain>
    </source>
</reference>
<accession>V6ST12</accession>
<proteinExistence type="predicted"/>
<comment type="caution">
    <text evidence="1">The sequence shown here is derived from an EMBL/GenBank/DDBJ whole genome shotgun (WGS) entry which is preliminary data.</text>
</comment>
<protein>
    <submittedName>
        <fullName evidence="1">Uncharacterized protein</fullName>
    </submittedName>
</protein>
<gene>
    <name evidence="1" type="ORF">FLJC2902T_07030</name>
</gene>
<keyword evidence="2" id="KW-1185">Reference proteome</keyword>
<evidence type="ECO:0000313" key="1">
    <source>
        <dbReference type="EMBL" id="ESU29307.1"/>
    </source>
</evidence>
<evidence type="ECO:0000313" key="2">
    <source>
        <dbReference type="Proteomes" id="UP000018004"/>
    </source>
</evidence>
<name>V6ST12_9FLAO</name>